<name>A0AC34FDM3_9BILA</name>
<evidence type="ECO:0000313" key="1">
    <source>
        <dbReference type="Proteomes" id="UP000887579"/>
    </source>
</evidence>
<sequence>MEGIFSAVTKSTAVNFIAIIHRNETYFDFVLDFIKVKLISEKSICRFGSMIGAFIIGNAENQTQKIIKMALPLHFSENDTEWYFEYNFNNLLLQGVETDYDNETCFQNYLKNAQNGPDLNQTLIFYIDSIPPCINLNSFWNKTKHHLEVIVHGFLSDNSYARTLNLIAPNQNNKTNLKNKYSQNEILRKNDETSEVAVKVLTNFVNADDVEEFVRELDALILVGTHSNIINFYGWTLQQQIPALITELAETDLLQYVRKLRGLEFPIKQILSILWQITLALEHIALLSMVHRDVACRNILLTESGTAKLADFGLCCHCDESFTYRASLQKRLPLKWLSIEALIDRLFSEKSDVWSFGILCYEAFSDGSVPYPALSNTEMLKALQNGKRLEKPIKSSNEIYELMLKCWKEQPAERPTFKDLNKELKIILENETRNYGYLSLDFSKTLDS</sequence>
<dbReference type="WBParaSite" id="ES5_v2.g15337.t1">
    <property type="protein sequence ID" value="ES5_v2.g15337.t1"/>
    <property type="gene ID" value="ES5_v2.g15337"/>
</dbReference>
<proteinExistence type="predicted"/>
<accession>A0AC34FDM3</accession>
<dbReference type="Proteomes" id="UP000887579">
    <property type="component" value="Unplaced"/>
</dbReference>
<reference evidence="2" key="1">
    <citation type="submission" date="2022-11" db="UniProtKB">
        <authorList>
            <consortium name="WormBaseParasite"/>
        </authorList>
    </citation>
    <scope>IDENTIFICATION</scope>
</reference>
<evidence type="ECO:0000313" key="2">
    <source>
        <dbReference type="WBParaSite" id="ES5_v2.g15337.t1"/>
    </source>
</evidence>
<organism evidence="1 2">
    <name type="scientific">Panagrolaimus sp. ES5</name>
    <dbReference type="NCBI Taxonomy" id="591445"/>
    <lineage>
        <taxon>Eukaryota</taxon>
        <taxon>Metazoa</taxon>
        <taxon>Ecdysozoa</taxon>
        <taxon>Nematoda</taxon>
        <taxon>Chromadorea</taxon>
        <taxon>Rhabditida</taxon>
        <taxon>Tylenchina</taxon>
        <taxon>Panagrolaimomorpha</taxon>
        <taxon>Panagrolaimoidea</taxon>
        <taxon>Panagrolaimidae</taxon>
        <taxon>Panagrolaimus</taxon>
    </lineage>
</organism>
<protein>
    <submittedName>
        <fullName evidence="2">Protein kinase domain-containing protein</fullName>
    </submittedName>
</protein>